<dbReference type="PROSITE" id="PS50075">
    <property type="entry name" value="CARRIER"/>
    <property type="match status" value="1"/>
</dbReference>
<protein>
    <submittedName>
        <fullName evidence="5">Non-ribosomal peptide synthetase</fullName>
    </submittedName>
</protein>
<dbReference type="RefSeq" id="WP_233728505.1">
    <property type="nucleotide sequence ID" value="NZ_JAJVCN010000002.1"/>
</dbReference>
<proteinExistence type="predicted"/>
<evidence type="ECO:0000256" key="3">
    <source>
        <dbReference type="ARBA" id="ARBA00022553"/>
    </source>
</evidence>
<comment type="cofactor">
    <cofactor evidence="1">
        <name>pantetheine 4'-phosphate</name>
        <dbReference type="ChEBI" id="CHEBI:47942"/>
    </cofactor>
</comment>
<dbReference type="Gene3D" id="3.30.300.30">
    <property type="match status" value="1"/>
</dbReference>
<dbReference type="Gene3D" id="3.40.50.1820">
    <property type="entry name" value="alpha/beta hydrolase"/>
    <property type="match status" value="1"/>
</dbReference>
<dbReference type="SMART" id="SM00823">
    <property type="entry name" value="PKS_PP"/>
    <property type="match status" value="1"/>
</dbReference>
<keyword evidence="6" id="KW-1185">Reference proteome</keyword>
<dbReference type="InterPro" id="IPR000873">
    <property type="entry name" value="AMP-dep_synth/lig_dom"/>
</dbReference>
<dbReference type="Gene3D" id="1.10.1200.10">
    <property type="entry name" value="ACP-like"/>
    <property type="match status" value="1"/>
</dbReference>
<comment type="caution">
    <text evidence="5">The sequence shown here is derived from an EMBL/GenBank/DDBJ whole genome shotgun (WGS) entry which is preliminary data.</text>
</comment>
<dbReference type="EMBL" id="JAJVCN010000002">
    <property type="protein sequence ID" value="MCE7007117.1"/>
    <property type="molecule type" value="Genomic_DNA"/>
</dbReference>
<dbReference type="Pfam" id="PF00501">
    <property type="entry name" value="AMP-binding"/>
    <property type="match status" value="1"/>
</dbReference>
<dbReference type="SUPFAM" id="SSF53474">
    <property type="entry name" value="alpha/beta-Hydrolases"/>
    <property type="match status" value="1"/>
</dbReference>
<sequence length="935" mass="101047">MTTIDPLSALSVRADWGEIANVGQLLTSAARAHPSHGVRCLTAAAVESPADALDLSYPELLAMSLRLLARLRAEGVRPGKVVGLLLERPEDFLPTLWACLLGGLVVCPLVPLRGDTQRWAAQLDQVNNLLDGPLVVTTRALQAELPPVGGLAVAVLEELARGAEALDSEQVAVHPARPEDLALLVLTSGSTGKPKAVRLSQGNLVASMRAKIKTQGASAADITFNWVSYDHVAALIEAHLLPLATGSTQLHVQPDVILDDPVRFLRIIDAYRVTMTFTPNFLLGLINKALGHEPVSQMDLSCLRRIISGGEANPVATGVTFLDLLAPHGLARSALWPAFGMTETCAGSIYNRDFPDADKGAEFASVGTPVPGLRIRVVDGTGTLVLDGQAGELQLYGSMVTDGYHKNAAATADARTPDGWLRTGDLGVLRDGRLTLVGRSKDSIIVNGVNYYSHDLEAVLTELDGIERSYVAAFPIRPDGSDTEHLALAFATTVPDDDEATLHRLLNAVRSRVALHWGFQPSALLPLPKDAFPKTSLGKIQRATMRQRAEAGEYAVRQAEIDALINRQLGGYVAPEGETEAALTELYADLFAVGPNGISATAGFFDLGGSSLDTLRLKRSVADRFGTNLPVLSILRAPSVRELARLLDNRPGPTGDAAYDPVVALQTIGKKIPLFCVHPGVGEVLVFVNLAKYLIHERPFYALRARGFNPGERPFGSFEEMVHTYVDAIRKVQPHGPYAIAGYSFGAAVAFEIAKLLEAAGERVDFLGSFNLPPHIKYRMVELDFVGTAVNLAMFLELITKQQAEDLHVRLRPLPRAHQLAALFELAPPGRAAELDLDLSRFTAWAELAAGLTALGATYQPTGTVKSITVFYAHPLHGPKQDWLDNELRRWDEHTREPNRYVEVPGEHYTLMGPQHVDVLQTVLRAELDRALGDA</sequence>
<dbReference type="Proteomes" id="UP001521150">
    <property type="component" value="Unassembled WGS sequence"/>
</dbReference>
<dbReference type="Pfam" id="PF00550">
    <property type="entry name" value="PP-binding"/>
    <property type="match status" value="1"/>
</dbReference>
<dbReference type="PROSITE" id="PS00455">
    <property type="entry name" value="AMP_BINDING"/>
    <property type="match status" value="1"/>
</dbReference>
<dbReference type="InterPro" id="IPR020806">
    <property type="entry name" value="PKS_PP-bd"/>
</dbReference>
<dbReference type="InterPro" id="IPR029058">
    <property type="entry name" value="AB_hydrolase_fold"/>
</dbReference>
<dbReference type="InterPro" id="IPR001031">
    <property type="entry name" value="Thioesterase"/>
</dbReference>
<keyword evidence="2" id="KW-0596">Phosphopantetheine</keyword>
<organism evidence="5 6">
    <name type="scientific">Kibdelosporangium philippinense</name>
    <dbReference type="NCBI Taxonomy" id="211113"/>
    <lineage>
        <taxon>Bacteria</taxon>
        <taxon>Bacillati</taxon>
        <taxon>Actinomycetota</taxon>
        <taxon>Actinomycetes</taxon>
        <taxon>Pseudonocardiales</taxon>
        <taxon>Pseudonocardiaceae</taxon>
        <taxon>Kibdelosporangium</taxon>
    </lineage>
</organism>
<keyword evidence="3" id="KW-0597">Phosphoprotein</keyword>
<evidence type="ECO:0000256" key="1">
    <source>
        <dbReference type="ARBA" id="ARBA00001957"/>
    </source>
</evidence>
<dbReference type="SUPFAM" id="SSF47336">
    <property type="entry name" value="ACP-like"/>
    <property type="match status" value="1"/>
</dbReference>
<dbReference type="InterPro" id="IPR042099">
    <property type="entry name" value="ANL_N_sf"/>
</dbReference>
<gene>
    <name evidence="5" type="ORF">LWC34_30460</name>
</gene>
<evidence type="ECO:0000259" key="4">
    <source>
        <dbReference type="PROSITE" id="PS50075"/>
    </source>
</evidence>
<dbReference type="InterPro" id="IPR020802">
    <property type="entry name" value="TesA-like"/>
</dbReference>
<dbReference type="SMART" id="SM00824">
    <property type="entry name" value="PKS_TE"/>
    <property type="match status" value="1"/>
</dbReference>
<evidence type="ECO:0000256" key="2">
    <source>
        <dbReference type="ARBA" id="ARBA00022450"/>
    </source>
</evidence>
<dbReference type="InterPro" id="IPR009081">
    <property type="entry name" value="PP-bd_ACP"/>
</dbReference>
<dbReference type="Gene3D" id="3.40.50.12780">
    <property type="entry name" value="N-terminal domain of ligase-like"/>
    <property type="match status" value="1"/>
</dbReference>
<accession>A0ABS8ZHY6</accession>
<name>A0ABS8ZHY6_9PSEU</name>
<dbReference type="PANTHER" id="PTHR45527:SF1">
    <property type="entry name" value="FATTY ACID SYNTHASE"/>
    <property type="match status" value="1"/>
</dbReference>
<evidence type="ECO:0000313" key="5">
    <source>
        <dbReference type="EMBL" id="MCE7007117.1"/>
    </source>
</evidence>
<reference evidence="5 6" key="1">
    <citation type="submission" date="2021-12" db="EMBL/GenBank/DDBJ databases">
        <title>Genome sequence of Kibdelosporangium philippinense ATCC 49844.</title>
        <authorList>
            <person name="Fedorov E.A."/>
            <person name="Omeragic M."/>
            <person name="Shalygina K.F."/>
            <person name="Maclea K.S."/>
        </authorList>
    </citation>
    <scope>NUCLEOTIDE SEQUENCE [LARGE SCALE GENOMIC DNA]</scope>
    <source>
        <strain evidence="5 6">ATCC 49844</strain>
    </source>
</reference>
<dbReference type="InterPro" id="IPR045851">
    <property type="entry name" value="AMP-bd_C_sf"/>
</dbReference>
<dbReference type="InterPro" id="IPR020845">
    <property type="entry name" value="AMP-binding_CS"/>
</dbReference>
<evidence type="ECO:0000313" key="6">
    <source>
        <dbReference type="Proteomes" id="UP001521150"/>
    </source>
</evidence>
<dbReference type="SUPFAM" id="SSF56801">
    <property type="entry name" value="Acetyl-CoA synthetase-like"/>
    <property type="match status" value="1"/>
</dbReference>
<feature type="domain" description="Carrier" evidence="4">
    <location>
        <begin position="574"/>
        <end position="651"/>
    </location>
</feature>
<dbReference type="Pfam" id="PF00975">
    <property type="entry name" value="Thioesterase"/>
    <property type="match status" value="1"/>
</dbReference>
<dbReference type="PANTHER" id="PTHR45527">
    <property type="entry name" value="NONRIBOSOMAL PEPTIDE SYNTHETASE"/>
    <property type="match status" value="1"/>
</dbReference>
<dbReference type="InterPro" id="IPR036736">
    <property type="entry name" value="ACP-like_sf"/>
</dbReference>